<gene>
    <name evidence="1" type="ORF">SK128_025575</name>
</gene>
<sequence length="149" mass="18089">MDRNRLNSNIGVSLPTGFGMWLFLLRDMVDLDGYIPFVELNTRARKLLDITTILAAKTRVLIWQLTKFRWFTHQHEKKYAKKYLKKYWEKIMALSRFDDGTTLLATWLWRIFRKIRAWHWDSTFPFHLVNIRECEKLSNANEFNHTMYN</sequence>
<comment type="caution">
    <text evidence="1">The sequence shown here is derived from an EMBL/GenBank/DDBJ whole genome shotgun (WGS) entry which is preliminary data.</text>
</comment>
<name>A0AAN8X6P0_HALRR</name>
<organism evidence="1 2">
    <name type="scientific">Halocaridina rubra</name>
    <name type="common">Hawaiian red shrimp</name>
    <dbReference type="NCBI Taxonomy" id="373956"/>
    <lineage>
        <taxon>Eukaryota</taxon>
        <taxon>Metazoa</taxon>
        <taxon>Ecdysozoa</taxon>
        <taxon>Arthropoda</taxon>
        <taxon>Crustacea</taxon>
        <taxon>Multicrustacea</taxon>
        <taxon>Malacostraca</taxon>
        <taxon>Eumalacostraca</taxon>
        <taxon>Eucarida</taxon>
        <taxon>Decapoda</taxon>
        <taxon>Pleocyemata</taxon>
        <taxon>Caridea</taxon>
        <taxon>Atyoidea</taxon>
        <taxon>Atyidae</taxon>
        <taxon>Halocaridina</taxon>
    </lineage>
</organism>
<evidence type="ECO:0000313" key="2">
    <source>
        <dbReference type="Proteomes" id="UP001381693"/>
    </source>
</evidence>
<evidence type="ECO:0000313" key="1">
    <source>
        <dbReference type="EMBL" id="KAK7073919.1"/>
    </source>
</evidence>
<proteinExistence type="predicted"/>
<dbReference type="Proteomes" id="UP001381693">
    <property type="component" value="Unassembled WGS sequence"/>
</dbReference>
<reference evidence="1 2" key="1">
    <citation type="submission" date="2023-11" db="EMBL/GenBank/DDBJ databases">
        <title>Halocaridina rubra genome assembly.</title>
        <authorList>
            <person name="Smith C."/>
        </authorList>
    </citation>
    <scope>NUCLEOTIDE SEQUENCE [LARGE SCALE GENOMIC DNA]</scope>
    <source>
        <strain evidence="1">EP-1</strain>
        <tissue evidence="1">Whole</tissue>
    </source>
</reference>
<dbReference type="AlphaFoldDB" id="A0AAN8X6P0"/>
<feature type="non-terminal residue" evidence="1">
    <location>
        <position position="149"/>
    </location>
</feature>
<keyword evidence="2" id="KW-1185">Reference proteome</keyword>
<dbReference type="EMBL" id="JAXCGZ010011941">
    <property type="protein sequence ID" value="KAK7073919.1"/>
    <property type="molecule type" value="Genomic_DNA"/>
</dbReference>
<accession>A0AAN8X6P0</accession>
<protein>
    <submittedName>
        <fullName evidence="1">Uncharacterized protein</fullName>
    </submittedName>
</protein>